<reference evidence="3" key="1">
    <citation type="submission" date="2018-06" db="EMBL/GenBank/DDBJ databases">
        <title>Genome assembly of Danube salmon.</title>
        <authorList>
            <person name="Macqueen D.J."/>
            <person name="Gundappa M.K."/>
        </authorList>
    </citation>
    <scope>NUCLEOTIDE SEQUENCE [LARGE SCALE GENOMIC DNA]</scope>
</reference>
<dbReference type="Proteomes" id="UP000314982">
    <property type="component" value="Unassembled WGS sequence"/>
</dbReference>
<reference evidence="2" key="2">
    <citation type="submission" date="2025-08" db="UniProtKB">
        <authorList>
            <consortium name="Ensembl"/>
        </authorList>
    </citation>
    <scope>IDENTIFICATION</scope>
</reference>
<proteinExistence type="predicted"/>
<name>A0A4W5JCG7_9TELE</name>
<feature type="region of interest" description="Disordered" evidence="1">
    <location>
        <begin position="25"/>
        <end position="52"/>
    </location>
</feature>
<dbReference type="AlphaFoldDB" id="A0A4W5JCG7"/>
<dbReference type="Ensembl" id="ENSHHUT00000002257.1">
    <property type="protein sequence ID" value="ENSHHUP00000002183.1"/>
    <property type="gene ID" value="ENSHHUG00000001417.1"/>
</dbReference>
<evidence type="ECO:0000313" key="2">
    <source>
        <dbReference type="Ensembl" id="ENSHHUP00000002183.1"/>
    </source>
</evidence>
<organism evidence="2 3">
    <name type="scientific">Hucho hucho</name>
    <name type="common">huchen</name>
    <dbReference type="NCBI Taxonomy" id="62062"/>
    <lineage>
        <taxon>Eukaryota</taxon>
        <taxon>Metazoa</taxon>
        <taxon>Chordata</taxon>
        <taxon>Craniata</taxon>
        <taxon>Vertebrata</taxon>
        <taxon>Euteleostomi</taxon>
        <taxon>Actinopterygii</taxon>
        <taxon>Neopterygii</taxon>
        <taxon>Teleostei</taxon>
        <taxon>Protacanthopterygii</taxon>
        <taxon>Salmoniformes</taxon>
        <taxon>Salmonidae</taxon>
        <taxon>Salmoninae</taxon>
        <taxon>Hucho</taxon>
    </lineage>
</organism>
<reference evidence="2" key="3">
    <citation type="submission" date="2025-09" db="UniProtKB">
        <authorList>
            <consortium name="Ensembl"/>
        </authorList>
    </citation>
    <scope>IDENTIFICATION</scope>
</reference>
<feature type="region of interest" description="Disordered" evidence="1">
    <location>
        <begin position="1"/>
        <end position="20"/>
    </location>
</feature>
<evidence type="ECO:0000256" key="1">
    <source>
        <dbReference type="SAM" id="MobiDB-lite"/>
    </source>
</evidence>
<sequence length="80" mass="9362">MREFHHTIGQPTPWQGMAQYPGMEQPPHHPFYQHHPPPPQAHPPYAGQHPVPHDARFREKRLVRSFSSSLVKAYFCLLLM</sequence>
<keyword evidence="3" id="KW-1185">Reference proteome</keyword>
<dbReference type="GeneTree" id="ENSGT00970000198234"/>
<accession>A0A4W5JCG7</accession>
<protein>
    <submittedName>
        <fullName evidence="2">Uncharacterized protein</fullName>
    </submittedName>
</protein>
<evidence type="ECO:0000313" key="3">
    <source>
        <dbReference type="Proteomes" id="UP000314982"/>
    </source>
</evidence>
<dbReference type="STRING" id="62062.ENSHHUP00000002183"/>